<dbReference type="RefSeq" id="WP_014894907.1">
    <property type="nucleotide sequence ID" value="NC_018501.1"/>
</dbReference>
<evidence type="ECO:0000313" key="1">
    <source>
        <dbReference type="EMBL" id="AFQ19756.1"/>
    </source>
</evidence>
<accession>A0A9W3JGY8</accession>
<dbReference type="Proteomes" id="UP000005259">
    <property type="component" value="Plasmid p02"/>
</dbReference>
<dbReference type="AlphaFoldDB" id="A0A9W3JGY8"/>
<keyword evidence="1" id="KW-0614">Plasmid</keyword>
<dbReference type="GO" id="GO:0008721">
    <property type="term" value="F:D-serine ammonia-lyase activity"/>
    <property type="evidence" value="ECO:0007669"/>
    <property type="project" value="UniProtKB-EC"/>
</dbReference>
<dbReference type="EMBL" id="CP003754">
    <property type="protein sequence ID" value="AFQ19756.1"/>
    <property type="molecule type" value="Genomic_DNA"/>
</dbReference>
<organism evidence="1 2">
    <name type="scientific">Bacillus thuringiensis HD-771</name>
    <dbReference type="NCBI Taxonomy" id="1218175"/>
    <lineage>
        <taxon>Bacteria</taxon>
        <taxon>Bacillati</taxon>
        <taxon>Bacillota</taxon>
        <taxon>Bacilli</taxon>
        <taxon>Bacillales</taxon>
        <taxon>Bacillaceae</taxon>
        <taxon>Bacillus</taxon>
        <taxon>Bacillus cereus group</taxon>
    </lineage>
</organism>
<dbReference type="KEGG" id="bti:BTG_32098"/>
<dbReference type="EC" id="4.3.1.18" evidence="1"/>
<name>A0A9W3JGY8_BACTU</name>
<reference evidence="1 2" key="1">
    <citation type="submission" date="2012-08" db="EMBL/GenBank/DDBJ databases">
        <authorList>
            <person name="Doggett N."/>
            <person name="Teshima H."/>
            <person name="Bruce D."/>
            <person name="Detter J.C."/>
            <person name="Johnson S.L."/>
            <person name="Han C."/>
        </authorList>
    </citation>
    <scope>NUCLEOTIDE SEQUENCE [LARGE SCALE GENOMIC DNA]</scope>
    <source>
        <strain evidence="1 2">HD-771</strain>
        <plasmid evidence="1 2">p02</plasmid>
    </source>
</reference>
<evidence type="ECO:0000313" key="2">
    <source>
        <dbReference type="Proteomes" id="UP000005259"/>
    </source>
</evidence>
<geneLocation type="plasmid" evidence="1 2">
    <name>p02</name>
</geneLocation>
<proteinExistence type="predicted"/>
<sequence>MVGKKMDYFLEVHIQHFYKLFKEIVDKEDIKLKPSALAGMIGPIILHRGEEAIYKIMI</sequence>
<protein>
    <submittedName>
        <fullName evidence="1">D-serine dehydratase</fullName>
        <ecNumber evidence="1">4.3.1.18</ecNumber>
    </submittedName>
</protein>
<gene>
    <name evidence="1" type="ORF">BTG_32098</name>
</gene>
<keyword evidence="1" id="KW-0456">Lyase</keyword>